<dbReference type="KEGG" id="nfn:NFRAN_1515"/>
<evidence type="ECO:0000313" key="1">
    <source>
        <dbReference type="EMBL" id="VFJ13837.1"/>
    </source>
</evidence>
<gene>
    <name evidence="1" type="ORF">NFRAN_1515</name>
</gene>
<organism evidence="1 2">
    <name type="scientific">Candidatus Nitrosocosmicus franklandianus</name>
    <dbReference type="NCBI Taxonomy" id="1798806"/>
    <lineage>
        <taxon>Archaea</taxon>
        <taxon>Nitrososphaerota</taxon>
        <taxon>Nitrososphaeria</taxon>
        <taxon>Nitrososphaerales</taxon>
        <taxon>Nitrososphaeraceae</taxon>
        <taxon>Candidatus Nitrosocosmicus</taxon>
    </lineage>
</organism>
<dbReference type="EMBL" id="LR216287">
    <property type="protein sequence ID" value="VFJ13837.1"/>
    <property type="molecule type" value="Genomic_DNA"/>
</dbReference>
<accession>A0A484IC98</accession>
<dbReference type="Proteomes" id="UP000294299">
    <property type="component" value="Chromosome NFRAN"/>
</dbReference>
<proteinExistence type="predicted"/>
<keyword evidence="2" id="KW-1185">Reference proteome</keyword>
<protein>
    <submittedName>
        <fullName evidence="1">Uncharacterized protein</fullName>
    </submittedName>
</protein>
<dbReference type="AlphaFoldDB" id="A0A484IC98"/>
<reference evidence="1 2" key="1">
    <citation type="submission" date="2019-02" db="EMBL/GenBank/DDBJ databases">
        <authorList>
            <person name="Lehtovirta-Morley E L."/>
        </authorList>
    </citation>
    <scope>NUCLEOTIDE SEQUENCE [LARGE SCALE GENOMIC DNA]</scope>
    <source>
        <strain evidence="1">NFRAN1</strain>
    </source>
</reference>
<name>A0A484IC98_9ARCH</name>
<evidence type="ECO:0000313" key="2">
    <source>
        <dbReference type="Proteomes" id="UP000294299"/>
    </source>
</evidence>
<sequence length="52" mass="6255">MDRLLIARETVVNNKRQIVNFLRKIVFVNISIKYANVLENNKDFGYFEKYCN</sequence>